<dbReference type="GO" id="GO:0008236">
    <property type="term" value="F:serine-type peptidase activity"/>
    <property type="evidence" value="ECO:0007669"/>
    <property type="project" value="UniProtKB-KW"/>
</dbReference>
<keyword evidence="3 6" id="KW-0378">Hydrolase</keyword>
<name>A0A7W8KHT2_9DEIO</name>
<gene>
    <name evidence="5" type="ORF">GCM10017781_28660</name>
    <name evidence="6" type="ORF">HNQ07_002930</name>
</gene>
<reference evidence="5" key="1">
    <citation type="journal article" date="2014" name="Int. J. Syst. Evol. Microbiol.">
        <title>Complete genome of a new Firmicutes species belonging to the dominant human colonic microbiota ('Ruminococcus bicirculans') reveals two chromosomes and a selective capacity to utilize plant glucans.</title>
        <authorList>
            <consortium name="NISC Comparative Sequencing Program"/>
            <person name="Wegmann U."/>
            <person name="Louis P."/>
            <person name="Goesmann A."/>
            <person name="Henrissat B."/>
            <person name="Duncan S.H."/>
            <person name="Flint H.J."/>
        </authorList>
    </citation>
    <scope>NUCLEOTIDE SEQUENCE</scope>
    <source>
        <strain evidence="5">CGMCC 1.18437</strain>
    </source>
</reference>
<evidence type="ECO:0000256" key="4">
    <source>
        <dbReference type="ARBA" id="ARBA00022825"/>
    </source>
</evidence>
<reference evidence="8" key="2">
    <citation type="journal article" date="2019" name="Int. J. Syst. Evol. Microbiol.">
        <title>The Global Catalogue of Microorganisms (GCM) 10K type strain sequencing project: providing services to taxonomists for standard genome sequencing and annotation.</title>
        <authorList>
            <consortium name="The Broad Institute Genomics Platform"/>
            <consortium name="The Broad Institute Genome Sequencing Center for Infectious Disease"/>
            <person name="Wu L."/>
            <person name="Ma J."/>
        </authorList>
    </citation>
    <scope>NUCLEOTIDE SEQUENCE [LARGE SCALE GENOMIC DNA]</scope>
    <source>
        <strain evidence="8">CGMCC 1.18437</strain>
    </source>
</reference>
<keyword evidence="8" id="KW-1185">Reference proteome</keyword>
<evidence type="ECO:0000313" key="8">
    <source>
        <dbReference type="Proteomes" id="UP000619376"/>
    </source>
</evidence>
<comment type="similarity">
    <text evidence="1">Belongs to the peptidase S51 family.</text>
</comment>
<dbReference type="GO" id="GO:0016805">
    <property type="term" value="F:dipeptidase activity"/>
    <property type="evidence" value="ECO:0007669"/>
    <property type="project" value="UniProtKB-KW"/>
</dbReference>
<dbReference type="AlphaFoldDB" id="A0A7W8KHT2"/>
<reference evidence="5" key="4">
    <citation type="submission" date="2024-05" db="EMBL/GenBank/DDBJ databases">
        <authorList>
            <person name="Sun Q."/>
            <person name="Zhou Y."/>
        </authorList>
    </citation>
    <scope>NUCLEOTIDE SEQUENCE</scope>
    <source>
        <strain evidence="5">CGMCC 1.18437</strain>
    </source>
</reference>
<proteinExistence type="inferred from homology"/>
<dbReference type="PANTHER" id="PTHR20842:SF0">
    <property type="entry name" value="ALPHA-ASPARTYL DIPEPTIDASE"/>
    <property type="match status" value="1"/>
</dbReference>
<comment type="caution">
    <text evidence="6">The sequence shown here is derived from an EMBL/GenBank/DDBJ whole genome shotgun (WGS) entry which is preliminary data.</text>
</comment>
<sequence length="202" mass="21985">MRLYLSSFRMGNHTHRLLDMLRGGRETALIRNAVEGQPFRQDSLDRDVGDLEQLGLDVTVLDLRTLGAVEQLPDFDLLFVRGGNVFTLRRVLAETGADAAILELLHADAVVYAGFSAGPCVLSPDLRPLAAVDPVSDATDLVTTGLGVLDRLFLPHVDSPGHPETADCTRLADGLAAQGLPHWRLRDGDVLVRDGERDELLT</sequence>
<dbReference type="SUPFAM" id="SSF52317">
    <property type="entry name" value="Class I glutamine amidotransferase-like"/>
    <property type="match status" value="1"/>
</dbReference>
<dbReference type="EMBL" id="JACHFK010000007">
    <property type="protein sequence ID" value="MBB5377438.1"/>
    <property type="molecule type" value="Genomic_DNA"/>
</dbReference>
<dbReference type="Gene3D" id="3.40.50.880">
    <property type="match status" value="1"/>
</dbReference>
<keyword evidence="6" id="KW-0224">Dipeptidase</keyword>
<evidence type="ECO:0000313" key="6">
    <source>
        <dbReference type="EMBL" id="MBB5377438.1"/>
    </source>
</evidence>
<evidence type="ECO:0000256" key="1">
    <source>
        <dbReference type="ARBA" id="ARBA00006534"/>
    </source>
</evidence>
<protein>
    <submittedName>
        <fullName evidence="6">Dipeptidase E</fullName>
        <ecNumber evidence="6">3.4.13.21</ecNumber>
    </submittedName>
</protein>
<keyword evidence="4" id="KW-0720">Serine protease</keyword>
<organism evidence="6 7">
    <name type="scientific">Deinococcus metalli</name>
    <dbReference type="NCBI Taxonomy" id="1141878"/>
    <lineage>
        <taxon>Bacteria</taxon>
        <taxon>Thermotogati</taxon>
        <taxon>Deinococcota</taxon>
        <taxon>Deinococci</taxon>
        <taxon>Deinococcales</taxon>
        <taxon>Deinococcaceae</taxon>
        <taxon>Deinococcus</taxon>
    </lineage>
</organism>
<keyword evidence="2" id="KW-0645">Protease</keyword>
<evidence type="ECO:0000256" key="3">
    <source>
        <dbReference type="ARBA" id="ARBA00022801"/>
    </source>
</evidence>
<dbReference type="GO" id="GO:0006508">
    <property type="term" value="P:proteolysis"/>
    <property type="evidence" value="ECO:0007669"/>
    <property type="project" value="UniProtKB-KW"/>
</dbReference>
<dbReference type="Proteomes" id="UP000539473">
    <property type="component" value="Unassembled WGS sequence"/>
</dbReference>
<dbReference type="InterPro" id="IPR029062">
    <property type="entry name" value="Class_I_gatase-like"/>
</dbReference>
<reference evidence="6 7" key="3">
    <citation type="submission" date="2020-08" db="EMBL/GenBank/DDBJ databases">
        <title>Genomic Encyclopedia of Type Strains, Phase IV (KMG-IV): sequencing the most valuable type-strain genomes for metagenomic binning, comparative biology and taxonomic classification.</title>
        <authorList>
            <person name="Goeker M."/>
        </authorList>
    </citation>
    <scope>NUCLEOTIDE SEQUENCE [LARGE SCALE GENOMIC DNA]</scope>
    <source>
        <strain evidence="6 7">DSM 27521</strain>
    </source>
</reference>
<dbReference type="RefSeq" id="WP_184113011.1">
    <property type="nucleotide sequence ID" value="NZ_BNAJ01000007.1"/>
</dbReference>
<dbReference type="Proteomes" id="UP000619376">
    <property type="component" value="Unassembled WGS sequence"/>
</dbReference>
<evidence type="ECO:0000313" key="7">
    <source>
        <dbReference type="Proteomes" id="UP000539473"/>
    </source>
</evidence>
<dbReference type="EC" id="3.4.13.21" evidence="6"/>
<dbReference type="PANTHER" id="PTHR20842">
    <property type="entry name" value="PROTEASE S51 ALPHA-ASPARTYL DIPEPTIDASE"/>
    <property type="match status" value="1"/>
</dbReference>
<dbReference type="InterPro" id="IPR005320">
    <property type="entry name" value="Peptidase_S51"/>
</dbReference>
<evidence type="ECO:0000256" key="2">
    <source>
        <dbReference type="ARBA" id="ARBA00022670"/>
    </source>
</evidence>
<evidence type="ECO:0000313" key="5">
    <source>
        <dbReference type="EMBL" id="GHF50411.1"/>
    </source>
</evidence>
<dbReference type="EMBL" id="BNAJ01000007">
    <property type="protein sequence ID" value="GHF50411.1"/>
    <property type="molecule type" value="Genomic_DNA"/>
</dbReference>
<dbReference type="Pfam" id="PF03575">
    <property type="entry name" value="Peptidase_S51"/>
    <property type="match status" value="1"/>
</dbReference>
<accession>A0A7W8KHT2</accession>